<organism evidence="1 2">
    <name type="scientific">Agaricus bisporus var. burnettii (strain JB137-S8 / ATCC MYA-4627 / FGSC 10392)</name>
    <name type="common">White button mushroom</name>
    <dbReference type="NCBI Taxonomy" id="597362"/>
    <lineage>
        <taxon>Eukaryota</taxon>
        <taxon>Fungi</taxon>
        <taxon>Dikarya</taxon>
        <taxon>Basidiomycota</taxon>
        <taxon>Agaricomycotina</taxon>
        <taxon>Agaricomycetes</taxon>
        <taxon>Agaricomycetidae</taxon>
        <taxon>Agaricales</taxon>
        <taxon>Agaricineae</taxon>
        <taxon>Agaricaceae</taxon>
        <taxon>Agaricus</taxon>
    </lineage>
</organism>
<protein>
    <submittedName>
        <fullName evidence="1">Uncharacterized protein</fullName>
    </submittedName>
</protein>
<dbReference type="RefSeq" id="XP_007329847.1">
    <property type="nucleotide sequence ID" value="XM_007329785.1"/>
</dbReference>
<dbReference type="KEGG" id="abp:AGABI1DRAFT106685"/>
<keyword evidence="2" id="KW-1185">Reference proteome</keyword>
<dbReference type="InParanoid" id="K5XVD1"/>
<evidence type="ECO:0000313" key="2">
    <source>
        <dbReference type="Proteomes" id="UP000008493"/>
    </source>
</evidence>
<dbReference type="HOGENOM" id="CLU_1460901_0_0_1"/>
<dbReference type="EMBL" id="JH971390">
    <property type="protein sequence ID" value="EKM79085.1"/>
    <property type="molecule type" value="Genomic_DNA"/>
</dbReference>
<sequence>MNLDEMQQGATINADVLPQIFNLEWKQRWKLHVEHRRKIIQAPWFTLSSPYQWPFWKTASTKSALSQMWQVTRRDNGNYMITKEEEFGVAWSLANLTRSYSSQYSASVVGKICLENPDETFALKLKDEAVKEDAVYSMRVSSNSPTISDSSFVIVSGQMVQVITQDPPSIKDIPYIWKFEFVRPI</sequence>
<evidence type="ECO:0000313" key="1">
    <source>
        <dbReference type="EMBL" id="EKM79085.1"/>
    </source>
</evidence>
<dbReference type="GeneID" id="18822306"/>
<name>K5XVD1_AGABU</name>
<dbReference type="Proteomes" id="UP000008493">
    <property type="component" value="Unassembled WGS sequence"/>
</dbReference>
<dbReference type="AlphaFoldDB" id="K5XVD1"/>
<reference evidence="2" key="1">
    <citation type="journal article" date="2012" name="Proc. Natl. Acad. Sci. U.S.A.">
        <title>Genome sequence of the button mushroom Agaricus bisporus reveals mechanisms governing adaptation to a humic-rich ecological niche.</title>
        <authorList>
            <person name="Morin E."/>
            <person name="Kohler A."/>
            <person name="Baker A.R."/>
            <person name="Foulongne-Oriol M."/>
            <person name="Lombard V."/>
            <person name="Nagy L.G."/>
            <person name="Ohm R.A."/>
            <person name="Patyshakuliyeva A."/>
            <person name="Brun A."/>
            <person name="Aerts A.L."/>
            <person name="Bailey A.M."/>
            <person name="Billette C."/>
            <person name="Coutinho P.M."/>
            <person name="Deakin G."/>
            <person name="Doddapaneni H."/>
            <person name="Floudas D."/>
            <person name="Grimwood J."/>
            <person name="Hilden K."/>
            <person name="Kuees U."/>
            <person name="LaButti K.M."/>
            <person name="Lapidus A."/>
            <person name="Lindquist E.A."/>
            <person name="Lucas S.M."/>
            <person name="Murat C."/>
            <person name="Riley R.W."/>
            <person name="Salamov A.A."/>
            <person name="Schmutz J."/>
            <person name="Subramanian V."/>
            <person name="Woesten H.A.B."/>
            <person name="Xu J."/>
            <person name="Eastwood D.C."/>
            <person name="Foster G.D."/>
            <person name="Sonnenberg A.S."/>
            <person name="Cullen D."/>
            <person name="de Vries R.P."/>
            <person name="Lundell T."/>
            <person name="Hibbett D.S."/>
            <person name="Henrissat B."/>
            <person name="Burton K.S."/>
            <person name="Kerrigan R.W."/>
            <person name="Challen M.P."/>
            <person name="Grigoriev I.V."/>
            <person name="Martin F."/>
        </authorList>
    </citation>
    <scope>NUCLEOTIDE SEQUENCE [LARGE SCALE GENOMIC DNA]</scope>
    <source>
        <strain evidence="2">JB137-S8 / ATCC MYA-4627 / FGSC 10392</strain>
    </source>
</reference>
<accession>K5XVD1</accession>
<gene>
    <name evidence="1" type="ORF">AGABI1DRAFT_106685</name>
</gene>
<proteinExistence type="predicted"/>